<accession>A0A368F6G8</accession>
<proteinExistence type="predicted"/>
<reference evidence="2 3" key="1">
    <citation type="submission" date="2014-10" db="EMBL/GenBank/DDBJ databases">
        <title>Draft genome of the hookworm Ancylostoma caninum.</title>
        <authorList>
            <person name="Mitreva M."/>
        </authorList>
    </citation>
    <scope>NUCLEOTIDE SEQUENCE [LARGE SCALE GENOMIC DNA]</scope>
    <source>
        <strain evidence="2 3">Baltimore</strain>
    </source>
</reference>
<evidence type="ECO:0000313" key="2">
    <source>
        <dbReference type="EMBL" id="RCN27662.1"/>
    </source>
</evidence>
<evidence type="ECO:0000256" key="1">
    <source>
        <dbReference type="SAM" id="MobiDB-lite"/>
    </source>
</evidence>
<comment type="caution">
    <text evidence="2">The sequence shown here is derived from an EMBL/GenBank/DDBJ whole genome shotgun (WGS) entry which is preliminary data.</text>
</comment>
<dbReference type="AlphaFoldDB" id="A0A368F6G8"/>
<dbReference type="EMBL" id="JOJR01003719">
    <property type="protein sequence ID" value="RCN27662.1"/>
    <property type="molecule type" value="Genomic_DNA"/>
</dbReference>
<name>A0A368F6G8_ANCCA</name>
<dbReference type="Proteomes" id="UP000252519">
    <property type="component" value="Unassembled WGS sequence"/>
</dbReference>
<keyword evidence="3" id="KW-1185">Reference proteome</keyword>
<feature type="region of interest" description="Disordered" evidence="1">
    <location>
        <begin position="81"/>
        <end position="102"/>
    </location>
</feature>
<organism evidence="2 3">
    <name type="scientific">Ancylostoma caninum</name>
    <name type="common">Dog hookworm</name>
    <dbReference type="NCBI Taxonomy" id="29170"/>
    <lineage>
        <taxon>Eukaryota</taxon>
        <taxon>Metazoa</taxon>
        <taxon>Ecdysozoa</taxon>
        <taxon>Nematoda</taxon>
        <taxon>Chromadorea</taxon>
        <taxon>Rhabditida</taxon>
        <taxon>Rhabditina</taxon>
        <taxon>Rhabditomorpha</taxon>
        <taxon>Strongyloidea</taxon>
        <taxon>Ancylostomatidae</taxon>
        <taxon>Ancylostomatinae</taxon>
        <taxon>Ancylostoma</taxon>
    </lineage>
</organism>
<protein>
    <submittedName>
        <fullName evidence="2">Uncharacterized protein</fullName>
    </submittedName>
</protein>
<gene>
    <name evidence="2" type="ORF">ANCCAN_26603</name>
</gene>
<evidence type="ECO:0000313" key="3">
    <source>
        <dbReference type="Proteomes" id="UP000252519"/>
    </source>
</evidence>
<sequence length="122" mass="13770">MQKNDSFDEEVYERDVEVPRAVDQMLCVSTCDATTEDSFDEGVWRPSTATKWDGAAPGYYLPPTDDSFDEAVLTSECNETVLSNDTPKPNVNKPQNTSQKEAMSTIDSFNEVRLTYCYLFSK</sequence>